<dbReference type="SUPFAM" id="SSF55874">
    <property type="entry name" value="ATPase domain of HSP90 chaperone/DNA topoisomerase II/histidine kinase"/>
    <property type="match status" value="1"/>
</dbReference>
<keyword evidence="12" id="KW-1185">Reference proteome</keyword>
<keyword evidence="3" id="KW-0597">Phosphoprotein</keyword>
<dbReference type="PROSITE" id="PS50109">
    <property type="entry name" value="HIS_KIN"/>
    <property type="match status" value="1"/>
</dbReference>
<keyword evidence="4" id="KW-0808">Transferase</keyword>
<dbReference type="SUPFAM" id="SSF47384">
    <property type="entry name" value="Homodimeric domain of signal transducing histidine kinase"/>
    <property type="match status" value="1"/>
</dbReference>
<dbReference type="CDD" id="cd00082">
    <property type="entry name" value="HisKA"/>
    <property type="match status" value="1"/>
</dbReference>
<evidence type="ECO:0000256" key="7">
    <source>
        <dbReference type="ARBA" id="ARBA00022840"/>
    </source>
</evidence>
<dbReference type="InterPro" id="IPR036890">
    <property type="entry name" value="HATPase_C_sf"/>
</dbReference>
<protein>
    <recommendedName>
        <fullName evidence="2">histidine kinase</fullName>
        <ecNumber evidence="2">2.7.13.3</ecNumber>
    </recommendedName>
</protein>
<keyword evidence="6 11" id="KW-0418">Kinase</keyword>
<keyword evidence="9" id="KW-1133">Transmembrane helix</keyword>
<evidence type="ECO:0000313" key="12">
    <source>
        <dbReference type="Proteomes" id="UP001139103"/>
    </source>
</evidence>
<evidence type="ECO:0000256" key="6">
    <source>
        <dbReference type="ARBA" id="ARBA00022777"/>
    </source>
</evidence>
<dbReference type="InterPro" id="IPR036097">
    <property type="entry name" value="HisK_dim/P_sf"/>
</dbReference>
<keyword evidence="7" id="KW-0067">ATP-binding</keyword>
<dbReference type="SMART" id="SM00388">
    <property type="entry name" value="HisKA"/>
    <property type="match status" value="1"/>
</dbReference>
<feature type="domain" description="Histidine kinase" evidence="10">
    <location>
        <begin position="240"/>
        <end position="452"/>
    </location>
</feature>
<dbReference type="InterPro" id="IPR004358">
    <property type="entry name" value="Sig_transdc_His_kin-like_C"/>
</dbReference>
<dbReference type="AlphaFoldDB" id="A0A9X1MMQ2"/>
<dbReference type="Pfam" id="PF02518">
    <property type="entry name" value="HATPase_c"/>
    <property type="match status" value="1"/>
</dbReference>
<dbReference type="InterPro" id="IPR005467">
    <property type="entry name" value="His_kinase_dom"/>
</dbReference>
<evidence type="ECO:0000256" key="2">
    <source>
        <dbReference type="ARBA" id="ARBA00012438"/>
    </source>
</evidence>
<dbReference type="InterPro" id="IPR035965">
    <property type="entry name" value="PAS-like_dom_sf"/>
</dbReference>
<dbReference type="EMBL" id="JAJKFT010000004">
    <property type="protein sequence ID" value="MCC9628732.1"/>
    <property type="molecule type" value="Genomic_DNA"/>
</dbReference>
<keyword evidence="8" id="KW-0902">Two-component regulatory system</keyword>
<evidence type="ECO:0000256" key="1">
    <source>
        <dbReference type="ARBA" id="ARBA00000085"/>
    </source>
</evidence>
<keyword evidence="9" id="KW-0472">Membrane</keyword>
<accession>A0A9X1MMQ2</accession>
<evidence type="ECO:0000313" key="11">
    <source>
        <dbReference type="EMBL" id="MCC9628732.1"/>
    </source>
</evidence>
<proteinExistence type="predicted"/>
<dbReference type="PANTHER" id="PTHR43065">
    <property type="entry name" value="SENSOR HISTIDINE KINASE"/>
    <property type="match status" value="1"/>
</dbReference>
<organism evidence="11 12">
    <name type="scientific">Blastopirellula sediminis</name>
    <dbReference type="NCBI Taxonomy" id="2894196"/>
    <lineage>
        <taxon>Bacteria</taxon>
        <taxon>Pseudomonadati</taxon>
        <taxon>Planctomycetota</taxon>
        <taxon>Planctomycetia</taxon>
        <taxon>Pirellulales</taxon>
        <taxon>Pirellulaceae</taxon>
        <taxon>Blastopirellula</taxon>
    </lineage>
</organism>
<comment type="caution">
    <text evidence="11">The sequence shown here is derived from an EMBL/GenBank/DDBJ whole genome shotgun (WGS) entry which is preliminary data.</text>
</comment>
<dbReference type="GO" id="GO:0000155">
    <property type="term" value="F:phosphorelay sensor kinase activity"/>
    <property type="evidence" value="ECO:0007669"/>
    <property type="project" value="InterPro"/>
</dbReference>
<dbReference type="Gene3D" id="3.30.565.10">
    <property type="entry name" value="Histidine kinase-like ATPase, C-terminal domain"/>
    <property type="match status" value="1"/>
</dbReference>
<reference evidence="11" key="1">
    <citation type="submission" date="2021-11" db="EMBL/GenBank/DDBJ databases">
        <title>Genome sequence.</title>
        <authorList>
            <person name="Sun Q."/>
        </authorList>
    </citation>
    <scope>NUCLEOTIDE SEQUENCE</scope>
    <source>
        <strain evidence="11">JC732</strain>
    </source>
</reference>
<dbReference type="SMART" id="SM00387">
    <property type="entry name" value="HATPase_c"/>
    <property type="match status" value="1"/>
</dbReference>
<dbReference type="RefSeq" id="WP_230218187.1">
    <property type="nucleotide sequence ID" value="NZ_JAJKFT010000004.1"/>
</dbReference>
<evidence type="ECO:0000256" key="9">
    <source>
        <dbReference type="SAM" id="Phobius"/>
    </source>
</evidence>
<dbReference type="Gene3D" id="1.10.287.130">
    <property type="match status" value="1"/>
</dbReference>
<comment type="catalytic activity">
    <reaction evidence="1">
        <text>ATP + protein L-histidine = ADP + protein N-phospho-L-histidine.</text>
        <dbReference type="EC" id="2.7.13.3"/>
    </reaction>
</comment>
<dbReference type="EC" id="2.7.13.3" evidence="2"/>
<evidence type="ECO:0000259" key="10">
    <source>
        <dbReference type="PROSITE" id="PS50109"/>
    </source>
</evidence>
<dbReference type="Gene3D" id="3.30.450.20">
    <property type="entry name" value="PAS domain"/>
    <property type="match status" value="1"/>
</dbReference>
<dbReference type="PANTHER" id="PTHR43065:SF10">
    <property type="entry name" value="PEROXIDE STRESS-ACTIVATED HISTIDINE KINASE MAK3"/>
    <property type="match status" value="1"/>
</dbReference>
<evidence type="ECO:0000256" key="4">
    <source>
        <dbReference type="ARBA" id="ARBA00022679"/>
    </source>
</evidence>
<dbReference type="InterPro" id="IPR003661">
    <property type="entry name" value="HisK_dim/P_dom"/>
</dbReference>
<feature type="transmembrane region" description="Helical" evidence="9">
    <location>
        <begin position="70"/>
        <end position="93"/>
    </location>
</feature>
<evidence type="ECO:0000256" key="8">
    <source>
        <dbReference type="ARBA" id="ARBA00023012"/>
    </source>
</evidence>
<sequence length="457" mass="50603">MFRVRPNGSERSFRRAIVTLLALILTAFLATAWVMGDLFFRESQILHDLLRELPPKLETQGEALEGQLRWTIRLSVLAILNLAVTAVAIYLLWRAYRNSQDSLRDVKALAADILSSMDQAVITTDLRGAVTSVNARAMEMLSVTDACVGQSLDALSPSLSLDELRIEAEANPPSQLVRDFPVATASSQRTLRAYCQPLQNHEEMNIGSVIQLQDVTERVLLDEQMLRMERFMGLGSLAAGLHHEIKNPLSALSLHIQLLEEQLAASQRSDEVNESLEVIQTEIVRIGGVLENFRDYAMSQHLSLSPVDVSEVCIRQTRLFQPRAKAANVEIRIETSPSELPKISADRVRLEQVLLNLLINAEEAMRDGGVLTVRTFLHESGSAVVIQVIDTGIGIPEGMQTRIFDPYFTTKSAGTGMGLAITDKIVRQHNGELQCWNSTEGTIFQVTLPVTHSGAED</sequence>
<name>A0A9X1MMQ2_9BACT</name>
<dbReference type="InterPro" id="IPR003594">
    <property type="entry name" value="HATPase_dom"/>
</dbReference>
<dbReference type="Pfam" id="PF00512">
    <property type="entry name" value="HisKA"/>
    <property type="match status" value="1"/>
</dbReference>
<evidence type="ECO:0000256" key="5">
    <source>
        <dbReference type="ARBA" id="ARBA00022741"/>
    </source>
</evidence>
<keyword evidence="5" id="KW-0547">Nucleotide-binding</keyword>
<dbReference type="Proteomes" id="UP001139103">
    <property type="component" value="Unassembled WGS sequence"/>
</dbReference>
<dbReference type="PRINTS" id="PR00344">
    <property type="entry name" value="BCTRLSENSOR"/>
</dbReference>
<keyword evidence="9" id="KW-0812">Transmembrane</keyword>
<gene>
    <name evidence="11" type="ORF">LOC68_10005</name>
</gene>
<dbReference type="GO" id="GO:0005524">
    <property type="term" value="F:ATP binding"/>
    <property type="evidence" value="ECO:0007669"/>
    <property type="project" value="UniProtKB-KW"/>
</dbReference>
<dbReference type="SUPFAM" id="SSF55785">
    <property type="entry name" value="PYP-like sensor domain (PAS domain)"/>
    <property type="match status" value="1"/>
</dbReference>
<evidence type="ECO:0000256" key="3">
    <source>
        <dbReference type="ARBA" id="ARBA00022553"/>
    </source>
</evidence>